<organism evidence="2 3">
    <name type="scientific">Cherax quadricarinatus</name>
    <name type="common">Australian red claw crayfish</name>
    <dbReference type="NCBI Taxonomy" id="27406"/>
    <lineage>
        <taxon>Eukaryota</taxon>
        <taxon>Metazoa</taxon>
        <taxon>Ecdysozoa</taxon>
        <taxon>Arthropoda</taxon>
        <taxon>Crustacea</taxon>
        <taxon>Multicrustacea</taxon>
        <taxon>Malacostraca</taxon>
        <taxon>Eumalacostraca</taxon>
        <taxon>Eucarida</taxon>
        <taxon>Decapoda</taxon>
        <taxon>Pleocyemata</taxon>
        <taxon>Astacidea</taxon>
        <taxon>Parastacoidea</taxon>
        <taxon>Parastacidae</taxon>
        <taxon>Cherax</taxon>
    </lineage>
</organism>
<dbReference type="Proteomes" id="UP001445076">
    <property type="component" value="Unassembled WGS sequence"/>
</dbReference>
<evidence type="ECO:0000313" key="3">
    <source>
        <dbReference type="Proteomes" id="UP001445076"/>
    </source>
</evidence>
<dbReference type="Pfam" id="PF00241">
    <property type="entry name" value="Cofilin_ADF"/>
    <property type="match status" value="1"/>
</dbReference>
<reference evidence="2 3" key="1">
    <citation type="journal article" date="2024" name="BMC Genomics">
        <title>Genome assembly of redclaw crayfish (Cherax quadricarinatus) provides insights into its immune adaptation and hypoxia tolerance.</title>
        <authorList>
            <person name="Liu Z."/>
            <person name="Zheng J."/>
            <person name="Li H."/>
            <person name="Fang K."/>
            <person name="Wang S."/>
            <person name="He J."/>
            <person name="Zhou D."/>
            <person name="Weng S."/>
            <person name="Chi M."/>
            <person name="Gu Z."/>
            <person name="He J."/>
            <person name="Li F."/>
            <person name="Wang M."/>
        </authorList>
    </citation>
    <scope>NUCLEOTIDE SEQUENCE [LARGE SCALE GENOMIC DNA]</scope>
    <source>
        <strain evidence="2">ZL_2023a</strain>
    </source>
</reference>
<evidence type="ECO:0000259" key="1">
    <source>
        <dbReference type="PROSITE" id="PS51263"/>
    </source>
</evidence>
<dbReference type="PROSITE" id="PS51263">
    <property type="entry name" value="ADF_H"/>
    <property type="match status" value="1"/>
</dbReference>
<protein>
    <recommendedName>
        <fullName evidence="1">ADF-H domain-containing protein</fullName>
    </recommendedName>
</protein>
<feature type="domain" description="ADF-H" evidence="1">
    <location>
        <begin position="48"/>
        <end position="112"/>
    </location>
</feature>
<gene>
    <name evidence="2" type="ORF">OTU49_002069</name>
</gene>
<sequence>RVRLDECTVVASHPSLSCWCSLPFSVCAPPSICLHHLPPPTTVYVMAMTQVDRDGLRDAYSDVRDDKSECNWAVFKYDGSQVIVSAKGETFDDFKAQFGDDERAFAYIRLQA</sequence>
<dbReference type="Gene3D" id="3.40.20.10">
    <property type="entry name" value="Severin"/>
    <property type="match status" value="1"/>
</dbReference>
<comment type="caution">
    <text evidence="2">The sequence shown here is derived from an EMBL/GenBank/DDBJ whole genome shotgun (WGS) entry which is preliminary data.</text>
</comment>
<accession>A0AAW0XC21</accession>
<dbReference type="InterPro" id="IPR002108">
    <property type="entry name" value="ADF-H"/>
</dbReference>
<dbReference type="AlphaFoldDB" id="A0AAW0XC21"/>
<dbReference type="SUPFAM" id="SSF55753">
    <property type="entry name" value="Actin depolymerizing proteins"/>
    <property type="match status" value="1"/>
</dbReference>
<proteinExistence type="predicted"/>
<keyword evidence="3" id="KW-1185">Reference proteome</keyword>
<dbReference type="EMBL" id="JARKIK010000029">
    <property type="protein sequence ID" value="KAK8742035.1"/>
    <property type="molecule type" value="Genomic_DNA"/>
</dbReference>
<feature type="non-terminal residue" evidence="2">
    <location>
        <position position="1"/>
    </location>
</feature>
<name>A0AAW0XC21_CHEQU</name>
<evidence type="ECO:0000313" key="2">
    <source>
        <dbReference type="EMBL" id="KAK8742035.1"/>
    </source>
</evidence>
<dbReference type="InterPro" id="IPR029006">
    <property type="entry name" value="ADF-H/Gelsolin-like_dom_sf"/>
</dbReference>
<dbReference type="GO" id="GO:0003779">
    <property type="term" value="F:actin binding"/>
    <property type="evidence" value="ECO:0007669"/>
    <property type="project" value="InterPro"/>
</dbReference>